<evidence type="ECO:0008006" key="4">
    <source>
        <dbReference type="Google" id="ProtNLM"/>
    </source>
</evidence>
<dbReference type="InterPro" id="IPR009241">
    <property type="entry name" value="HigB-like"/>
</dbReference>
<organism evidence="2 3">
    <name type="scientific">Actinoplanes auranticolor</name>
    <dbReference type="NCBI Taxonomy" id="47988"/>
    <lineage>
        <taxon>Bacteria</taxon>
        <taxon>Bacillati</taxon>
        <taxon>Actinomycetota</taxon>
        <taxon>Actinomycetes</taxon>
        <taxon>Micromonosporales</taxon>
        <taxon>Micromonosporaceae</taxon>
        <taxon>Actinoplanes</taxon>
    </lineage>
</organism>
<evidence type="ECO:0000256" key="1">
    <source>
        <dbReference type="SAM" id="MobiDB-lite"/>
    </source>
</evidence>
<reference evidence="2" key="1">
    <citation type="submission" date="2021-03" db="EMBL/GenBank/DDBJ databases">
        <title>Whole genome shotgun sequence of Actinoplanes auranticolor NBRC 12245.</title>
        <authorList>
            <person name="Komaki H."/>
            <person name="Tamura T."/>
        </authorList>
    </citation>
    <scope>NUCLEOTIDE SEQUENCE</scope>
    <source>
        <strain evidence="2">NBRC 12245</strain>
    </source>
</reference>
<feature type="region of interest" description="Disordered" evidence="1">
    <location>
        <begin position="1"/>
        <end position="20"/>
    </location>
</feature>
<feature type="compositionally biased region" description="Basic and acidic residues" evidence="1">
    <location>
        <begin position="113"/>
        <end position="126"/>
    </location>
</feature>
<comment type="caution">
    <text evidence="2">The sequence shown here is derived from an EMBL/GenBank/DDBJ whole genome shotgun (WGS) entry which is preliminary data.</text>
</comment>
<sequence>MPRERRQKDSEASDASPQVRQERKWIWYHPEQDGKPAKKEFNSLPAAGKGRLLAVVKRYLEGASRRHDIDHLGSGMYEARTQVGNDHYRVLFFHWGPDCVALTAFYKNQRKTPKVEKERAESRRTQWEGQYGKHP</sequence>
<evidence type="ECO:0000313" key="3">
    <source>
        <dbReference type="Proteomes" id="UP000681340"/>
    </source>
</evidence>
<dbReference type="RefSeq" id="WP_212992238.1">
    <property type="nucleotide sequence ID" value="NZ_BAABEA010000004.1"/>
</dbReference>
<dbReference type="AlphaFoldDB" id="A0A919SNG1"/>
<dbReference type="Proteomes" id="UP000681340">
    <property type="component" value="Unassembled WGS sequence"/>
</dbReference>
<gene>
    <name evidence="2" type="ORF">Aau02nite_63530</name>
</gene>
<feature type="region of interest" description="Disordered" evidence="1">
    <location>
        <begin position="110"/>
        <end position="135"/>
    </location>
</feature>
<dbReference type="EMBL" id="BOQL01000053">
    <property type="protein sequence ID" value="GIM74954.1"/>
    <property type="molecule type" value="Genomic_DNA"/>
</dbReference>
<evidence type="ECO:0000313" key="2">
    <source>
        <dbReference type="EMBL" id="GIM74954.1"/>
    </source>
</evidence>
<proteinExistence type="predicted"/>
<feature type="compositionally biased region" description="Basic and acidic residues" evidence="1">
    <location>
        <begin position="1"/>
        <end position="11"/>
    </location>
</feature>
<dbReference type="Pfam" id="PF05973">
    <property type="entry name" value="Gp49"/>
    <property type="match status" value="1"/>
</dbReference>
<protein>
    <recommendedName>
        <fullName evidence="4">Phage-related protein</fullName>
    </recommendedName>
</protein>
<accession>A0A919SNG1</accession>
<name>A0A919SNG1_9ACTN</name>
<keyword evidence="3" id="KW-1185">Reference proteome</keyword>